<comment type="caution">
    <text evidence="1">The sequence shown here is derived from an EMBL/GenBank/DDBJ whole genome shotgun (WGS) entry which is preliminary data.</text>
</comment>
<dbReference type="RefSeq" id="WP_379707165.1">
    <property type="nucleotide sequence ID" value="NZ_JBHSCZ010000001.1"/>
</dbReference>
<dbReference type="EMBL" id="JBHSCZ010000001">
    <property type="protein sequence ID" value="MFC4261946.1"/>
    <property type="molecule type" value="Genomic_DNA"/>
</dbReference>
<gene>
    <name evidence="1" type="ORF">ACFOWM_03585</name>
</gene>
<keyword evidence="2" id="KW-1185">Reference proteome</keyword>
<evidence type="ECO:0000313" key="1">
    <source>
        <dbReference type="EMBL" id="MFC4261946.1"/>
    </source>
</evidence>
<proteinExistence type="predicted"/>
<dbReference type="Proteomes" id="UP001595907">
    <property type="component" value="Unassembled WGS sequence"/>
</dbReference>
<reference evidence="2" key="1">
    <citation type="journal article" date="2019" name="Int. J. Syst. Evol. Microbiol.">
        <title>The Global Catalogue of Microorganisms (GCM) 10K type strain sequencing project: providing services to taxonomists for standard genome sequencing and annotation.</title>
        <authorList>
            <consortium name="The Broad Institute Genomics Platform"/>
            <consortium name="The Broad Institute Genome Sequencing Center for Infectious Disease"/>
            <person name="Wu L."/>
            <person name="Ma J."/>
        </authorList>
    </citation>
    <scope>NUCLEOTIDE SEQUENCE [LARGE SCALE GENOMIC DNA]</scope>
    <source>
        <strain evidence="2">CECT 8289</strain>
    </source>
</reference>
<accession>A0ABV8QP24</accession>
<evidence type="ECO:0000313" key="2">
    <source>
        <dbReference type="Proteomes" id="UP001595907"/>
    </source>
</evidence>
<protein>
    <recommendedName>
        <fullName evidence="3">Phage protein</fullName>
    </recommendedName>
</protein>
<evidence type="ECO:0008006" key="3">
    <source>
        <dbReference type="Google" id="ProtNLM"/>
    </source>
</evidence>
<sequence length="85" mass="9670">MKNKMSDLNNALFAQLERLADEDTTGDKLHEEMNKARGIVAVSNQIVNNYRMQLDAAKFLFDNGYNNSDQVAKSLGYQNDKEINK</sequence>
<name>A0ABV8QP24_9BACT</name>
<organism evidence="1 2">
    <name type="scientific">Ferruginibacter yonginensis</name>
    <dbReference type="NCBI Taxonomy" id="1310416"/>
    <lineage>
        <taxon>Bacteria</taxon>
        <taxon>Pseudomonadati</taxon>
        <taxon>Bacteroidota</taxon>
        <taxon>Chitinophagia</taxon>
        <taxon>Chitinophagales</taxon>
        <taxon>Chitinophagaceae</taxon>
        <taxon>Ferruginibacter</taxon>
    </lineage>
</organism>